<feature type="transmembrane region" description="Helical" evidence="4">
    <location>
        <begin position="12"/>
        <end position="32"/>
    </location>
</feature>
<dbReference type="Gene3D" id="6.10.340.10">
    <property type="match status" value="1"/>
</dbReference>
<dbReference type="PRINTS" id="PR00260">
    <property type="entry name" value="CHEMTRNSDUCR"/>
</dbReference>
<dbReference type="SMART" id="SM00304">
    <property type="entry name" value="HAMP"/>
    <property type="match status" value="1"/>
</dbReference>
<dbReference type="PANTHER" id="PTHR43531">
    <property type="entry name" value="PROTEIN ICFG"/>
    <property type="match status" value="1"/>
</dbReference>
<dbReference type="RefSeq" id="WP_085752270.1">
    <property type="nucleotide sequence ID" value="NZ_BSPR01000006.1"/>
</dbReference>
<dbReference type="PROSITE" id="PS50885">
    <property type="entry name" value="HAMP"/>
    <property type="match status" value="1"/>
</dbReference>
<dbReference type="Pfam" id="PF12729">
    <property type="entry name" value="4HB_MCP_1"/>
    <property type="match status" value="1"/>
</dbReference>
<feature type="transmembrane region" description="Helical" evidence="4">
    <location>
        <begin position="192"/>
        <end position="212"/>
    </location>
</feature>
<dbReference type="Gene3D" id="1.10.287.950">
    <property type="entry name" value="Methyl-accepting chemotaxis protein"/>
    <property type="match status" value="1"/>
</dbReference>
<evidence type="ECO:0000256" key="3">
    <source>
        <dbReference type="SAM" id="MobiDB-lite"/>
    </source>
</evidence>
<dbReference type="GO" id="GO:0004888">
    <property type="term" value="F:transmembrane signaling receptor activity"/>
    <property type="evidence" value="ECO:0007669"/>
    <property type="project" value="InterPro"/>
</dbReference>
<dbReference type="Proteomes" id="UP000193427">
    <property type="component" value="Chromosome"/>
</dbReference>
<comment type="similarity">
    <text evidence="2">Belongs to the methyl-accepting chemotaxis (MCP) protein family.</text>
</comment>
<evidence type="ECO:0000313" key="5">
    <source>
        <dbReference type="EMBL" id="ARN21974.1"/>
    </source>
</evidence>
<evidence type="ECO:0000256" key="4">
    <source>
        <dbReference type="SAM" id="Phobius"/>
    </source>
</evidence>
<dbReference type="Pfam" id="PF00015">
    <property type="entry name" value="MCPsignal"/>
    <property type="match status" value="1"/>
</dbReference>
<dbReference type="GO" id="GO:0005886">
    <property type="term" value="C:plasma membrane"/>
    <property type="evidence" value="ECO:0007669"/>
    <property type="project" value="TreeGrafter"/>
</dbReference>
<dbReference type="SUPFAM" id="SSF58104">
    <property type="entry name" value="Methyl-accepting chemotaxis protein (MCP) signaling domain"/>
    <property type="match status" value="1"/>
</dbReference>
<dbReference type="CDD" id="cd06225">
    <property type="entry name" value="HAMP"/>
    <property type="match status" value="1"/>
</dbReference>
<reference evidence="5 6" key="1">
    <citation type="submission" date="2016-04" db="EMBL/GenBank/DDBJ databases">
        <title>Complete genome sequence of natural rubber-degrading, novel Gram-negative bacterium, Rhizobacter gummiphilus strain NS21.</title>
        <authorList>
            <person name="Tabata M."/>
            <person name="Kasai D."/>
            <person name="Fukuda M."/>
        </authorList>
    </citation>
    <scope>NUCLEOTIDE SEQUENCE [LARGE SCALE GENOMIC DNA]</scope>
    <source>
        <strain evidence="5 6">NS21</strain>
    </source>
</reference>
<evidence type="ECO:0000256" key="1">
    <source>
        <dbReference type="ARBA" id="ARBA00022481"/>
    </source>
</evidence>
<dbReference type="GO" id="GO:0007165">
    <property type="term" value="P:signal transduction"/>
    <property type="evidence" value="ECO:0007669"/>
    <property type="project" value="InterPro"/>
</dbReference>
<dbReference type="OrthoDB" id="5441488at2"/>
<evidence type="ECO:0000256" key="2">
    <source>
        <dbReference type="ARBA" id="ARBA00029447"/>
    </source>
</evidence>
<dbReference type="GO" id="GO:0006935">
    <property type="term" value="P:chemotaxis"/>
    <property type="evidence" value="ECO:0007669"/>
    <property type="project" value="InterPro"/>
</dbReference>
<dbReference type="SMART" id="SM00283">
    <property type="entry name" value="MA"/>
    <property type="match status" value="1"/>
</dbReference>
<protein>
    <submittedName>
        <fullName evidence="5">Chemotaxis protein</fullName>
    </submittedName>
</protein>
<keyword evidence="4" id="KW-1133">Transmembrane helix</keyword>
<dbReference type="PANTHER" id="PTHR43531:SF14">
    <property type="entry name" value="METHYL-ACCEPTING CHEMOTAXIS PROTEIN I-RELATED"/>
    <property type="match status" value="1"/>
</dbReference>
<accession>A0A1W6LCI8</accession>
<dbReference type="FunFam" id="1.10.287.950:FF:000002">
    <property type="entry name" value="Methyl-accepting chemotaxis protein"/>
    <property type="match status" value="1"/>
</dbReference>
<keyword evidence="1" id="KW-0488">Methylation</keyword>
<dbReference type="InterPro" id="IPR051310">
    <property type="entry name" value="MCP_chemotaxis"/>
</dbReference>
<dbReference type="EMBL" id="CP015118">
    <property type="protein sequence ID" value="ARN21974.1"/>
    <property type="molecule type" value="Genomic_DNA"/>
</dbReference>
<feature type="compositionally biased region" description="Basic and acidic residues" evidence="3">
    <location>
        <begin position="552"/>
        <end position="563"/>
    </location>
</feature>
<keyword evidence="4" id="KW-0812">Transmembrane</keyword>
<keyword evidence="4" id="KW-0472">Membrane</keyword>
<dbReference type="InterPro" id="IPR004090">
    <property type="entry name" value="Chemotax_Me-accpt_rcpt"/>
</dbReference>
<name>A0A1W6LCI8_9BURK</name>
<dbReference type="STRING" id="946333.A4W93_19890"/>
<dbReference type="InterPro" id="IPR047347">
    <property type="entry name" value="YvaQ-like_sensor"/>
</dbReference>
<dbReference type="CDD" id="cd11386">
    <property type="entry name" value="MCP_signal"/>
    <property type="match status" value="1"/>
</dbReference>
<dbReference type="InterPro" id="IPR024478">
    <property type="entry name" value="HlyB_4HB_MCP"/>
</dbReference>
<feature type="compositionally biased region" description="Polar residues" evidence="3">
    <location>
        <begin position="590"/>
        <end position="604"/>
    </location>
</feature>
<dbReference type="InterPro" id="IPR003660">
    <property type="entry name" value="HAMP_dom"/>
</dbReference>
<organism evidence="5 6">
    <name type="scientific">Piscinibacter gummiphilus</name>
    <dbReference type="NCBI Taxonomy" id="946333"/>
    <lineage>
        <taxon>Bacteria</taxon>
        <taxon>Pseudomonadati</taxon>
        <taxon>Pseudomonadota</taxon>
        <taxon>Betaproteobacteria</taxon>
        <taxon>Burkholderiales</taxon>
        <taxon>Sphaerotilaceae</taxon>
        <taxon>Piscinibacter</taxon>
    </lineage>
</organism>
<dbReference type="InterPro" id="IPR004089">
    <property type="entry name" value="MCPsignal_dom"/>
</dbReference>
<dbReference type="PROSITE" id="PS50111">
    <property type="entry name" value="CHEMOTAXIS_TRANSDUC_2"/>
    <property type="match status" value="1"/>
</dbReference>
<dbReference type="CDD" id="cd19411">
    <property type="entry name" value="MCP2201-like_sensor"/>
    <property type="match status" value="1"/>
</dbReference>
<sequence>MKFSDFKLGAKLGTAFFAVVLLTTAVGGFALLQLARLNDNNGEITENWLPGVIAATEVRASVNMVRSAEVDMVLAVDAKQSEAAQANFEKATKRLDEAFTKFEAQISSDAEREAFNDLKNDRVSFDASHRKLAELAAGGEALFPVARAWLQGESLVSFRNMLTNVGKLTDANVEGADLAGKQAEATYQAARLWVMGFVAAAIAIAIGMAVWITRLITRPVARAVQAAERIAAGDLTVDLHTTGKDETAVLLQTLGGMKDQLARIVGGVRQNADGVATASAQIASGNNDLSARTEQQASALEETAASMEELSSTVKQNADNARQANQLAMGASTVAVQGGEVVSRVVDTMKGINDSSKKIVDIISVIDGIAFQTNILALNAAVEAARAGEQGRGFAVVAGEVRSLAQRSAEAAKEIKTLISDSVERVEQGTTLVDQAGTTMQEVVGAIRRVTDIMGEISAASTEQSSGVAQVGEAVTQMDQATQQNAALVEESAAAAESLKVQARALLEAVSVFKLEHGSSTFVPSTPKADPAPVVTAKVEPVLAPKPVVEAPKAETPKVERRSPNRAKNVVRPDFAKTEPKALPAAAPTASKTIPTAAASSTGTDDWETF</sequence>
<evidence type="ECO:0000313" key="6">
    <source>
        <dbReference type="Proteomes" id="UP000193427"/>
    </source>
</evidence>
<dbReference type="AlphaFoldDB" id="A0A1W6LCI8"/>
<dbReference type="KEGG" id="rgu:A4W93_19890"/>
<gene>
    <name evidence="5" type="ORF">A4W93_19890</name>
</gene>
<dbReference type="Pfam" id="PF00672">
    <property type="entry name" value="HAMP"/>
    <property type="match status" value="1"/>
</dbReference>
<proteinExistence type="inferred from homology"/>
<keyword evidence="6" id="KW-1185">Reference proteome</keyword>
<feature type="region of interest" description="Disordered" evidence="3">
    <location>
        <begin position="550"/>
        <end position="610"/>
    </location>
</feature>